<evidence type="ECO:0000313" key="2">
    <source>
        <dbReference type="Proteomes" id="UP001222770"/>
    </source>
</evidence>
<comment type="caution">
    <text evidence="1">The sequence shown here is derived from an EMBL/GenBank/DDBJ whole genome shotgun (WGS) entry which is preliminary data.</text>
</comment>
<proteinExistence type="predicted"/>
<name>A0ABT6CM25_9SPHN</name>
<gene>
    <name evidence="1" type="ORF">POM99_17315</name>
</gene>
<organism evidence="1 2">
    <name type="scientific">Novosphingobium cyanobacteriorum</name>
    <dbReference type="NCBI Taxonomy" id="3024215"/>
    <lineage>
        <taxon>Bacteria</taxon>
        <taxon>Pseudomonadati</taxon>
        <taxon>Pseudomonadota</taxon>
        <taxon>Alphaproteobacteria</taxon>
        <taxon>Sphingomonadales</taxon>
        <taxon>Sphingomonadaceae</taxon>
        <taxon>Novosphingobium</taxon>
    </lineage>
</organism>
<sequence>MEIGDVLLVQRQILLGHVLLQSHDKSPPGPCADLDSADRDGSFARAALQDETSWQVALEAVAVGVVVLVPYLYPAIHLWH</sequence>
<dbReference type="Proteomes" id="UP001222770">
    <property type="component" value="Unassembled WGS sequence"/>
</dbReference>
<dbReference type="RefSeq" id="WP_277279742.1">
    <property type="nucleotide sequence ID" value="NZ_JAROCY010000019.1"/>
</dbReference>
<protein>
    <submittedName>
        <fullName evidence="1">Uncharacterized protein</fullName>
    </submittedName>
</protein>
<keyword evidence="2" id="KW-1185">Reference proteome</keyword>
<reference evidence="1 2" key="1">
    <citation type="submission" date="2023-03" db="EMBL/GenBank/DDBJ databases">
        <title>Novosphingobium cyanobacteriorum sp. nov., isolated from a eutrophic reservoir during the Microcystis bloom period.</title>
        <authorList>
            <person name="Kang M."/>
            <person name="Le V."/>
            <person name="Ko S.-R."/>
            <person name="Lee S.-A."/>
            <person name="Ahn C.-Y."/>
        </authorList>
    </citation>
    <scope>NUCLEOTIDE SEQUENCE [LARGE SCALE GENOMIC DNA]</scope>
    <source>
        <strain evidence="1 2">HBC54</strain>
    </source>
</reference>
<accession>A0ABT6CM25</accession>
<evidence type="ECO:0000313" key="1">
    <source>
        <dbReference type="EMBL" id="MDF8334971.1"/>
    </source>
</evidence>
<dbReference type="EMBL" id="JAROCY010000019">
    <property type="protein sequence ID" value="MDF8334971.1"/>
    <property type="molecule type" value="Genomic_DNA"/>
</dbReference>